<dbReference type="STRING" id="2025994.A0A2T3AC07"/>
<organism evidence="7 8">
    <name type="scientific">Coniella lustricola</name>
    <dbReference type="NCBI Taxonomy" id="2025994"/>
    <lineage>
        <taxon>Eukaryota</taxon>
        <taxon>Fungi</taxon>
        <taxon>Dikarya</taxon>
        <taxon>Ascomycota</taxon>
        <taxon>Pezizomycotina</taxon>
        <taxon>Sordariomycetes</taxon>
        <taxon>Sordariomycetidae</taxon>
        <taxon>Diaporthales</taxon>
        <taxon>Schizoparmaceae</taxon>
        <taxon>Coniella</taxon>
    </lineage>
</organism>
<dbReference type="InParanoid" id="A0A2T3AC07"/>
<dbReference type="PANTHER" id="PTHR43671:SF13">
    <property type="entry name" value="SERINE_THREONINE-PROTEIN KINASE NEK2"/>
    <property type="match status" value="1"/>
</dbReference>
<sequence length="534" mass="60827">MASHKATLRGKAIRHELLFQEDEEVLLPDLFLRMASPRKRLICVDRLAVLHKEGPAGADLNLLAHRLQVAGELSRDHYKMWEQKIARGAFGIVKYTKPLSFNVNRILGKGGQGMAVLLERQEQDGSQSQVVLKISTSMNGPKVEMDNLRRLAGARHIVQRLFMRQMLPEPPGRPQRVTFPAYADERWHTFPGKPLAPISAKRKAEDSIDPRFHKKAVLALGAEEAAEHWDSNSYAYTMEYMRNGDLLEVMGKMGATGKKFRDQDLWQVFHSLFRGVVAMAYPDTWRFRMDPLKNEIPQFFETIPLNHDEDPWNTDGGMIHFDLDVQNAMVGDFDGLHAGIPIVKIGDLGLATSFTNEDRQDYMFMMRARRRGKAYIYVPEQNSIDWNYLWKAPILENEPVAGNFNWWTNLYQVALIMYSMITLYFPDQPPQASQCQWTVNTRMGPKIIPIWTYGGLLCHEINATSVHSITLREVVAWCMAVDPNNRPTLKLLARILAERCSSDEPEISANQKLSLVELLNNPPAYVPEVADPAS</sequence>
<keyword evidence="8" id="KW-1185">Reference proteome</keyword>
<reference evidence="7 8" key="1">
    <citation type="journal article" date="2018" name="Mycol. Prog.">
        <title>Coniella lustricola, a new species from submerged detritus.</title>
        <authorList>
            <person name="Raudabaugh D.B."/>
            <person name="Iturriaga T."/>
            <person name="Carver A."/>
            <person name="Mondo S."/>
            <person name="Pangilinan J."/>
            <person name="Lipzen A."/>
            <person name="He G."/>
            <person name="Amirebrahimi M."/>
            <person name="Grigoriev I.V."/>
            <person name="Miller A.N."/>
        </authorList>
    </citation>
    <scope>NUCLEOTIDE SEQUENCE [LARGE SCALE GENOMIC DNA]</scope>
    <source>
        <strain evidence="7 8">B22-T-1</strain>
    </source>
</reference>
<dbReference type="InterPro" id="IPR011009">
    <property type="entry name" value="Kinase-like_dom_sf"/>
</dbReference>
<dbReference type="PROSITE" id="PS50011">
    <property type="entry name" value="PROTEIN_KINASE_DOM"/>
    <property type="match status" value="1"/>
</dbReference>
<evidence type="ECO:0000256" key="4">
    <source>
        <dbReference type="ARBA" id="ARBA00022777"/>
    </source>
</evidence>
<evidence type="ECO:0000256" key="3">
    <source>
        <dbReference type="ARBA" id="ARBA00022741"/>
    </source>
</evidence>
<gene>
    <name evidence="7" type="ORF">BD289DRAFT_205556</name>
</gene>
<evidence type="ECO:0000256" key="5">
    <source>
        <dbReference type="ARBA" id="ARBA00022840"/>
    </source>
</evidence>
<keyword evidence="4 7" id="KW-0418">Kinase</keyword>
<dbReference type="OrthoDB" id="4062651at2759"/>
<evidence type="ECO:0000313" key="7">
    <source>
        <dbReference type="EMBL" id="PSR90764.1"/>
    </source>
</evidence>
<name>A0A2T3AC07_9PEZI</name>
<keyword evidence="5" id="KW-0067">ATP-binding</keyword>
<evidence type="ECO:0000256" key="2">
    <source>
        <dbReference type="ARBA" id="ARBA00022679"/>
    </source>
</evidence>
<dbReference type="EC" id="2.7.11.1" evidence="1"/>
<dbReference type="EMBL" id="KZ678415">
    <property type="protein sequence ID" value="PSR90764.1"/>
    <property type="molecule type" value="Genomic_DNA"/>
</dbReference>
<dbReference type="InterPro" id="IPR050660">
    <property type="entry name" value="NEK_Ser/Thr_kinase"/>
</dbReference>
<dbReference type="AlphaFoldDB" id="A0A2T3AC07"/>
<keyword evidence="2" id="KW-0808">Transferase</keyword>
<dbReference type="Gene3D" id="1.10.510.10">
    <property type="entry name" value="Transferase(Phosphotransferase) domain 1"/>
    <property type="match status" value="1"/>
</dbReference>
<dbReference type="GO" id="GO:0005524">
    <property type="term" value="F:ATP binding"/>
    <property type="evidence" value="ECO:0007669"/>
    <property type="project" value="UniProtKB-KW"/>
</dbReference>
<keyword evidence="3" id="KW-0547">Nucleotide-binding</keyword>
<feature type="domain" description="Protein kinase" evidence="6">
    <location>
        <begin position="101"/>
        <end position="507"/>
    </location>
</feature>
<dbReference type="PANTHER" id="PTHR43671">
    <property type="entry name" value="SERINE/THREONINE-PROTEIN KINASE NEK"/>
    <property type="match status" value="1"/>
</dbReference>
<evidence type="ECO:0000313" key="8">
    <source>
        <dbReference type="Proteomes" id="UP000241462"/>
    </source>
</evidence>
<accession>A0A2T3AC07</accession>
<dbReference type="SUPFAM" id="SSF56112">
    <property type="entry name" value="Protein kinase-like (PK-like)"/>
    <property type="match status" value="1"/>
</dbReference>
<protein>
    <recommendedName>
        <fullName evidence="1">non-specific serine/threonine protein kinase</fullName>
        <ecNumber evidence="1">2.7.11.1</ecNumber>
    </recommendedName>
</protein>
<evidence type="ECO:0000256" key="1">
    <source>
        <dbReference type="ARBA" id="ARBA00012513"/>
    </source>
</evidence>
<proteinExistence type="predicted"/>
<evidence type="ECO:0000259" key="6">
    <source>
        <dbReference type="PROSITE" id="PS50011"/>
    </source>
</evidence>
<dbReference type="Proteomes" id="UP000241462">
    <property type="component" value="Unassembled WGS sequence"/>
</dbReference>
<dbReference type="InterPro" id="IPR000719">
    <property type="entry name" value="Prot_kinase_dom"/>
</dbReference>
<dbReference type="GO" id="GO:0004674">
    <property type="term" value="F:protein serine/threonine kinase activity"/>
    <property type="evidence" value="ECO:0007669"/>
    <property type="project" value="UniProtKB-EC"/>
</dbReference>
<dbReference type="SMART" id="SM00220">
    <property type="entry name" value="S_TKc"/>
    <property type="match status" value="1"/>
</dbReference>